<proteinExistence type="predicted"/>
<accession>A0A067Q635</accession>
<dbReference type="Pfam" id="PF09073">
    <property type="entry name" value="BUD22"/>
    <property type="match status" value="1"/>
</dbReference>
<dbReference type="AlphaFoldDB" id="A0A067Q635"/>
<dbReference type="GO" id="GO:0030490">
    <property type="term" value="P:maturation of SSU-rRNA"/>
    <property type="evidence" value="ECO:0007669"/>
    <property type="project" value="TreeGrafter"/>
</dbReference>
<dbReference type="PANTHER" id="PTHR23325">
    <property type="entry name" value="SERUM RESPONSE FACTOR-BINDING"/>
    <property type="match status" value="1"/>
</dbReference>
<keyword evidence="1" id="KW-0175">Coiled coil</keyword>
<feature type="compositionally biased region" description="Polar residues" evidence="2">
    <location>
        <begin position="397"/>
        <end position="408"/>
    </location>
</feature>
<protein>
    <recommendedName>
        <fullName evidence="3">Bud22 domain-containing protein</fullName>
    </recommendedName>
</protein>
<dbReference type="InterPro" id="IPR015158">
    <property type="entry name" value="Bud22_dom"/>
</dbReference>
<sequence length="446" mass="48636">MEHDHTKRGTKRKRGGNEKDPEAKLTAKLHHCLKEVTKATKKAKTFEVQKLIKTIKSNNSEDVKKVVDFEGELNALKILRHEPIAATALRNKLKKDHRLAANTDLQVAVASQLSSNPSLLSPPRGLETQITNRLLSSKVLSAATKAAIESLRVLIEPETKISPKKTNMEDQHPTGDEPNLSDASVSGASAVGINNHVGASDDGLIQDDKSTSDREGIESDGWESGSVDGGNPHQVHNGSGYSSASSESDEPVPVASDSEDEAIRPPKLPKRKPTVTGAESTFLPSLAVGFVRGDSDSEWSDNEADVADGGKKKNRRGQRARRAIWEKKFGRNANHVKKTDQATDRPTSGRGRGAHKRVPPFHDQDRNNGLPGRLPRPPQHFGNEKSDSRSTFRPPRQESQGVGSQGASRSLPAPQQPALHPSWEAKRKLKERESAVVRPQGTKIKF</sequence>
<dbReference type="InterPro" id="IPR037393">
    <property type="entry name" value="Bud22/SRFB1"/>
</dbReference>
<dbReference type="HOGENOM" id="CLU_029647_1_0_1"/>
<organism evidence="4 5">
    <name type="scientific">Jaapia argillacea MUCL 33604</name>
    <dbReference type="NCBI Taxonomy" id="933084"/>
    <lineage>
        <taxon>Eukaryota</taxon>
        <taxon>Fungi</taxon>
        <taxon>Dikarya</taxon>
        <taxon>Basidiomycota</taxon>
        <taxon>Agaricomycotina</taxon>
        <taxon>Agaricomycetes</taxon>
        <taxon>Agaricomycetidae</taxon>
        <taxon>Jaapiales</taxon>
        <taxon>Jaapiaceae</taxon>
        <taxon>Jaapia</taxon>
    </lineage>
</organism>
<feature type="compositionally biased region" description="Basic and acidic residues" evidence="2">
    <location>
        <begin position="423"/>
        <end position="435"/>
    </location>
</feature>
<dbReference type="EMBL" id="KL197711">
    <property type="protein sequence ID" value="KDQ62419.1"/>
    <property type="molecule type" value="Genomic_DNA"/>
</dbReference>
<feature type="compositionally biased region" description="Basic and acidic residues" evidence="2">
    <location>
        <begin position="161"/>
        <end position="175"/>
    </location>
</feature>
<dbReference type="FunCoup" id="A0A067Q635">
    <property type="interactions" value="91"/>
</dbReference>
<reference evidence="5" key="1">
    <citation type="journal article" date="2014" name="Proc. Natl. Acad. Sci. U.S.A.">
        <title>Extensive sampling of basidiomycete genomes demonstrates inadequacy of the white-rot/brown-rot paradigm for wood decay fungi.</title>
        <authorList>
            <person name="Riley R."/>
            <person name="Salamov A.A."/>
            <person name="Brown D.W."/>
            <person name="Nagy L.G."/>
            <person name="Floudas D."/>
            <person name="Held B.W."/>
            <person name="Levasseur A."/>
            <person name="Lombard V."/>
            <person name="Morin E."/>
            <person name="Otillar R."/>
            <person name="Lindquist E.A."/>
            <person name="Sun H."/>
            <person name="LaButti K.M."/>
            <person name="Schmutz J."/>
            <person name="Jabbour D."/>
            <person name="Luo H."/>
            <person name="Baker S.E."/>
            <person name="Pisabarro A.G."/>
            <person name="Walton J.D."/>
            <person name="Blanchette R.A."/>
            <person name="Henrissat B."/>
            <person name="Martin F."/>
            <person name="Cullen D."/>
            <person name="Hibbett D.S."/>
            <person name="Grigoriev I.V."/>
        </authorList>
    </citation>
    <scope>NUCLEOTIDE SEQUENCE [LARGE SCALE GENOMIC DNA]</scope>
    <source>
        <strain evidence="5">MUCL 33604</strain>
    </source>
</reference>
<name>A0A067Q635_9AGAM</name>
<gene>
    <name evidence="4" type="ORF">JAAARDRAFT_54373</name>
</gene>
<dbReference type="OrthoDB" id="3364872at2759"/>
<dbReference type="GO" id="GO:0005634">
    <property type="term" value="C:nucleus"/>
    <property type="evidence" value="ECO:0007669"/>
    <property type="project" value="TreeGrafter"/>
</dbReference>
<evidence type="ECO:0000313" key="4">
    <source>
        <dbReference type="EMBL" id="KDQ62419.1"/>
    </source>
</evidence>
<feature type="compositionally biased region" description="Basic residues" evidence="2">
    <location>
        <begin position="312"/>
        <end position="322"/>
    </location>
</feature>
<keyword evidence="5" id="KW-1185">Reference proteome</keyword>
<dbReference type="Proteomes" id="UP000027265">
    <property type="component" value="Unassembled WGS sequence"/>
</dbReference>
<dbReference type="STRING" id="933084.A0A067Q635"/>
<evidence type="ECO:0000313" key="5">
    <source>
        <dbReference type="Proteomes" id="UP000027265"/>
    </source>
</evidence>
<evidence type="ECO:0000256" key="1">
    <source>
        <dbReference type="ARBA" id="ARBA00023054"/>
    </source>
</evidence>
<evidence type="ECO:0000259" key="3">
    <source>
        <dbReference type="Pfam" id="PF09073"/>
    </source>
</evidence>
<dbReference type="GO" id="GO:0030686">
    <property type="term" value="C:90S preribosome"/>
    <property type="evidence" value="ECO:0007669"/>
    <property type="project" value="TreeGrafter"/>
</dbReference>
<feature type="compositionally biased region" description="Basic and acidic residues" evidence="2">
    <location>
        <begin position="15"/>
        <end position="24"/>
    </location>
</feature>
<dbReference type="PANTHER" id="PTHR23325:SF1">
    <property type="entry name" value="SERUM RESPONSE FACTOR-BINDING PROTEIN 1"/>
    <property type="match status" value="1"/>
</dbReference>
<feature type="compositionally biased region" description="Acidic residues" evidence="2">
    <location>
        <begin position="296"/>
        <end position="306"/>
    </location>
</feature>
<feature type="region of interest" description="Disordered" evidence="2">
    <location>
        <begin position="161"/>
        <end position="446"/>
    </location>
</feature>
<feature type="compositionally biased region" description="Basic and acidic residues" evidence="2">
    <location>
        <begin position="206"/>
        <end position="217"/>
    </location>
</feature>
<evidence type="ECO:0000256" key="2">
    <source>
        <dbReference type="SAM" id="MobiDB-lite"/>
    </source>
</evidence>
<feature type="region of interest" description="Disordered" evidence="2">
    <location>
        <begin position="1"/>
        <end position="24"/>
    </location>
</feature>
<feature type="domain" description="Bud22" evidence="3">
    <location>
        <begin position="29"/>
        <end position="446"/>
    </location>
</feature>
<dbReference type="InParanoid" id="A0A067Q635"/>
<feature type="compositionally biased region" description="Low complexity" evidence="2">
    <location>
        <begin position="183"/>
        <end position="192"/>
    </location>
</feature>